<dbReference type="SFLD" id="SFLDG01386">
    <property type="entry name" value="main_SPASM_domain-containing"/>
    <property type="match status" value="1"/>
</dbReference>
<evidence type="ECO:0000256" key="3">
    <source>
        <dbReference type="ARBA" id="ARBA00023004"/>
    </source>
</evidence>
<dbReference type="CDD" id="cd21109">
    <property type="entry name" value="SPASM"/>
    <property type="match status" value="1"/>
</dbReference>
<evidence type="ECO:0000256" key="4">
    <source>
        <dbReference type="ARBA" id="ARBA00023014"/>
    </source>
</evidence>
<dbReference type="SFLD" id="SFLDG01067">
    <property type="entry name" value="SPASM/twitch_domain_containing"/>
    <property type="match status" value="1"/>
</dbReference>
<dbReference type="CDD" id="cd01335">
    <property type="entry name" value="Radical_SAM"/>
    <property type="match status" value="1"/>
</dbReference>
<dbReference type="InterPro" id="IPR058240">
    <property type="entry name" value="rSAM_sf"/>
</dbReference>
<name>A0ABV1D1P1_9FIRM</name>
<dbReference type="RefSeq" id="WP_083795332.1">
    <property type="nucleotide sequence ID" value="NZ_JBBMFM010000003.1"/>
</dbReference>
<gene>
    <name evidence="7" type="ORF">WMQ36_01560</name>
</gene>
<keyword evidence="1" id="KW-0949">S-adenosyl-L-methionine</keyword>
<evidence type="ECO:0000256" key="5">
    <source>
        <dbReference type="SAM" id="Phobius"/>
    </source>
</evidence>
<keyword evidence="8" id="KW-1185">Reference proteome</keyword>
<proteinExistence type="predicted"/>
<dbReference type="Pfam" id="PF04055">
    <property type="entry name" value="Radical_SAM"/>
    <property type="match status" value="1"/>
</dbReference>
<evidence type="ECO:0000313" key="7">
    <source>
        <dbReference type="EMBL" id="MEQ2423648.1"/>
    </source>
</evidence>
<keyword evidence="2" id="KW-0479">Metal-binding</keyword>
<keyword evidence="5" id="KW-0472">Membrane</keyword>
<dbReference type="PROSITE" id="PS51918">
    <property type="entry name" value="RADICAL_SAM"/>
    <property type="match status" value="1"/>
</dbReference>
<comment type="caution">
    <text evidence="7">The sequence shown here is derived from an EMBL/GenBank/DDBJ whole genome shotgun (WGS) entry which is preliminary data.</text>
</comment>
<dbReference type="Gene3D" id="3.20.20.70">
    <property type="entry name" value="Aldolase class I"/>
    <property type="match status" value="1"/>
</dbReference>
<keyword evidence="5" id="KW-0812">Transmembrane</keyword>
<accession>A0ABV1D1P1</accession>
<dbReference type="InterPro" id="IPR013785">
    <property type="entry name" value="Aldolase_TIM"/>
</dbReference>
<dbReference type="Proteomes" id="UP001454086">
    <property type="component" value="Unassembled WGS sequence"/>
</dbReference>
<keyword evidence="4" id="KW-0411">Iron-sulfur</keyword>
<reference evidence="7 8" key="1">
    <citation type="submission" date="2024-03" db="EMBL/GenBank/DDBJ databases">
        <title>Human intestinal bacterial collection.</title>
        <authorList>
            <person name="Pauvert C."/>
            <person name="Hitch T.C.A."/>
            <person name="Clavel T."/>
        </authorList>
    </citation>
    <scope>NUCLEOTIDE SEQUENCE [LARGE SCALE GENOMIC DNA]</scope>
    <source>
        <strain evidence="7 8">CLA-SR-H021</strain>
    </source>
</reference>
<evidence type="ECO:0000313" key="8">
    <source>
        <dbReference type="Proteomes" id="UP001454086"/>
    </source>
</evidence>
<evidence type="ECO:0000256" key="1">
    <source>
        <dbReference type="ARBA" id="ARBA00022691"/>
    </source>
</evidence>
<feature type="transmembrane region" description="Helical" evidence="5">
    <location>
        <begin position="47"/>
        <end position="71"/>
    </location>
</feature>
<dbReference type="InterPro" id="IPR007197">
    <property type="entry name" value="rSAM"/>
</dbReference>
<dbReference type="InterPro" id="IPR023885">
    <property type="entry name" value="4Fe4S-binding_SPASM_dom"/>
</dbReference>
<dbReference type="EMBL" id="JBBMFM010000003">
    <property type="protein sequence ID" value="MEQ2423648.1"/>
    <property type="molecule type" value="Genomic_DNA"/>
</dbReference>
<protein>
    <submittedName>
        <fullName evidence="7">Radical SAM protein</fullName>
    </submittedName>
</protein>
<dbReference type="Pfam" id="PF13186">
    <property type="entry name" value="SPASM"/>
    <property type="match status" value="1"/>
</dbReference>
<sequence>MLWKSEAAKYKSWKEGVIHTTLNPKGPGAVRIHLIPPRWRPFSKSPYVMILNGYYILPLGYSWSILLGNFIREVNRYEGRPVDDTDMGHIVDAAVKKTRSVWHVPEKQLRLDLQDMLSMLYGVARGGEPDGDIGPLSLRRYAAHMTAPHRMDLMVSSMTKQDGAWNCNLKCLHCYAAGQPQAVVRELDTAQWKKIIDCLRSAGVPQLTFTGGEPTMRPDLVELVDYSKWFVTRLNTNGIRLTPQLCRELYEASLDSVQITLYSWNGSIHNRLVGNMTADSHDTVDNDGANEGNGYNGGNDGFSKTTKGIRHALAAGLNVSINTPLCRENQDYIKTLEYLHSLGICYVTCSGLIETGNAALGASVSSQLSIQEMGAILEEAAAFCQNHGMELSFTSPGRADPELLRRLGLSVPMCGACLSNMAIAPDGSVVPCQSWLGNGAVLGNLTRDVWKTIWNCRTCAGIRSMGEEEGLRCPLRKSDMPGCLPTNQNNQEDQDPCLK</sequence>
<dbReference type="SUPFAM" id="SSF102114">
    <property type="entry name" value="Radical SAM enzymes"/>
    <property type="match status" value="1"/>
</dbReference>
<feature type="domain" description="Radical SAM core" evidence="6">
    <location>
        <begin position="145"/>
        <end position="390"/>
    </location>
</feature>
<dbReference type="InterPro" id="IPR050377">
    <property type="entry name" value="Radical_SAM_PqqE_MftC-like"/>
</dbReference>
<keyword evidence="5" id="KW-1133">Transmembrane helix</keyword>
<evidence type="ECO:0000256" key="2">
    <source>
        <dbReference type="ARBA" id="ARBA00022723"/>
    </source>
</evidence>
<evidence type="ECO:0000259" key="6">
    <source>
        <dbReference type="PROSITE" id="PS51918"/>
    </source>
</evidence>
<organism evidence="7 8">
    <name type="scientific">Enterocloster hominis</name>
    <name type="common">ex Hitch et al. 2024</name>
    <dbReference type="NCBI Taxonomy" id="1917870"/>
    <lineage>
        <taxon>Bacteria</taxon>
        <taxon>Bacillati</taxon>
        <taxon>Bacillota</taxon>
        <taxon>Clostridia</taxon>
        <taxon>Lachnospirales</taxon>
        <taxon>Lachnospiraceae</taxon>
        <taxon>Enterocloster</taxon>
    </lineage>
</organism>
<dbReference type="PANTHER" id="PTHR11228:SF7">
    <property type="entry name" value="PQQA PEPTIDE CYCLASE"/>
    <property type="match status" value="1"/>
</dbReference>
<dbReference type="SFLD" id="SFLDS00029">
    <property type="entry name" value="Radical_SAM"/>
    <property type="match status" value="1"/>
</dbReference>
<dbReference type="PANTHER" id="PTHR11228">
    <property type="entry name" value="RADICAL SAM DOMAIN PROTEIN"/>
    <property type="match status" value="1"/>
</dbReference>
<keyword evidence="3" id="KW-0408">Iron</keyword>